<gene>
    <name evidence="1" type="ORF">M993_04823</name>
</gene>
<dbReference type="Proteomes" id="UP000078431">
    <property type="component" value="Unassembled WGS sequence"/>
</dbReference>
<evidence type="ECO:0000313" key="1">
    <source>
        <dbReference type="EMBL" id="OAT56488.1"/>
    </source>
</evidence>
<organism evidence="1 2">
    <name type="scientific">Obesumbacterium proteus ATCC 12841</name>
    <dbReference type="NCBI Taxonomy" id="1354268"/>
    <lineage>
        <taxon>Bacteria</taxon>
        <taxon>Pseudomonadati</taxon>
        <taxon>Pseudomonadota</taxon>
        <taxon>Gammaproteobacteria</taxon>
        <taxon>Enterobacterales</taxon>
        <taxon>Hafniaceae</taxon>
        <taxon>Obesumbacterium</taxon>
    </lineage>
</organism>
<comment type="caution">
    <text evidence="1">The sequence shown here is derived from an EMBL/GenBank/DDBJ whole genome shotgun (WGS) entry which is preliminary data.</text>
</comment>
<reference evidence="1 2" key="1">
    <citation type="submission" date="2016-04" db="EMBL/GenBank/DDBJ databases">
        <title>ATOL: Assembling a taxonomically balanced genome-scale reconstruction of the evolutionary history of the Enterobacteriaceae.</title>
        <authorList>
            <person name="Plunkett G.III."/>
            <person name="Neeno-Eckwall E.C."/>
            <person name="Glasner J.D."/>
            <person name="Perna N.T."/>
        </authorList>
    </citation>
    <scope>NUCLEOTIDE SEQUENCE [LARGE SCALE GENOMIC DNA]</scope>
    <source>
        <strain evidence="1 2">ATCC 12841</strain>
    </source>
</reference>
<dbReference type="EMBL" id="LXEX01000094">
    <property type="protein sequence ID" value="OAT56488.1"/>
    <property type="molecule type" value="Genomic_DNA"/>
</dbReference>
<protein>
    <recommendedName>
        <fullName evidence="3">DUF1902 domain-containing protein</fullName>
    </recommendedName>
</protein>
<evidence type="ECO:0000313" key="2">
    <source>
        <dbReference type="Proteomes" id="UP000078431"/>
    </source>
</evidence>
<accession>A0AA91E9P0</accession>
<sequence>MKYLRCMAYRQDGVYVAVCLDLSLAAQADTIQEAMSKLESQITDFVEEAISEPEFTIDLLNKRKAPVSLWVKYFSVWFRMFFSQKNGKLFNEPCNIPS</sequence>
<evidence type="ECO:0008006" key="3">
    <source>
        <dbReference type="Google" id="ProtNLM"/>
    </source>
</evidence>
<dbReference type="RefSeq" id="WP_061554352.1">
    <property type="nucleotide sequence ID" value="NZ_LXEX01000094.1"/>
</dbReference>
<keyword evidence="2" id="KW-1185">Reference proteome</keyword>
<proteinExistence type="predicted"/>
<dbReference type="AlphaFoldDB" id="A0AA91E9P0"/>
<dbReference type="GeneID" id="69639404"/>
<dbReference type="SUPFAM" id="SSF143100">
    <property type="entry name" value="TTHA1013/TTHA0281-like"/>
    <property type="match status" value="1"/>
</dbReference>
<name>A0AA91E9P0_9GAMM</name>
<dbReference type="InterPro" id="IPR035069">
    <property type="entry name" value="TTHA1013/TTHA0281-like"/>
</dbReference>